<dbReference type="InterPro" id="IPR023696">
    <property type="entry name" value="Ureohydrolase_dom_sf"/>
</dbReference>
<evidence type="ECO:0000256" key="4">
    <source>
        <dbReference type="RuleBase" id="RU003684"/>
    </source>
</evidence>
<dbReference type="CDD" id="cd11589">
    <property type="entry name" value="Agmatinase_like_1"/>
    <property type="match status" value="1"/>
</dbReference>
<dbReference type="InterPro" id="IPR005925">
    <property type="entry name" value="Agmatinase-rel"/>
</dbReference>
<dbReference type="EC" id="3.5.3.11" evidence="5"/>
<reference evidence="5 6" key="1">
    <citation type="submission" date="2023-04" db="EMBL/GenBank/DDBJ databases">
        <title>YMD61, complete Genome.</title>
        <authorList>
            <person name="Zhang J."/>
        </authorList>
    </citation>
    <scope>NUCLEOTIDE SEQUENCE [LARGE SCALE GENOMIC DNA]</scope>
    <source>
        <strain evidence="5 6">YMD61</strain>
    </source>
</reference>
<evidence type="ECO:0000313" key="6">
    <source>
        <dbReference type="Proteomes" id="UP001230978"/>
    </source>
</evidence>
<dbReference type="RefSeq" id="WP_281467799.1">
    <property type="nucleotide sequence ID" value="NZ_CP124535.1"/>
</dbReference>
<evidence type="ECO:0000313" key="5">
    <source>
        <dbReference type="EMBL" id="WGV16951.1"/>
    </source>
</evidence>
<protein>
    <submittedName>
        <fullName evidence="5">Agmatinase</fullName>
        <ecNumber evidence="5">3.5.3.11</ecNumber>
    </submittedName>
</protein>
<organism evidence="5 6">
    <name type="scientific">Fuscovulum ytuae</name>
    <dbReference type="NCBI Taxonomy" id="3042299"/>
    <lineage>
        <taxon>Bacteria</taxon>
        <taxon>Pseudomonadati</taxon>
        <taxon>Pseudomonadota</taxon>
        <taxon>Alphaproteobacteria</taxon>
        <taxon>Rhodobacterales</taxon>
        <taxon>Paracoccaceae</taxon>
        <taxon>Fuscovulum</taxon>
    </lineage>
</organism>
<comment type="similarity">
    <text evidence="1">Belongs to the arginase family. Agmatinase subfamily.</text>
</comment>
<evidence type="ECO:0000256" key="1">
    <source>
        <dbReference type="ARBA" id="ARBA00009227"/>
    </source>
</evidence>
<dbReference type="InterPro" id="IPR006035">
    <property type="entry name" value="Ureohydrolase"/>
</dbReference>
<dbReference type="PANTHER" id="PTHR11358">
    <property type="entry name" value="ARGINASE/AGMATINASE"/>
    <property type="match status" value="1"/>
</dbReference>
<evidence type="ECO:0000256" key="3">
    <source>
        <dbReference type="ARBA" id="ARBA00022801"/>
    </source>
</evidence>
<dbReference type="EMBL" id="CP124535">
    <property type="protein sequence ID" value="WGV16951.1"/>
    <property type="molecule type" value="Genomic_DNA"/>
</dbReference>
<dbReference type="SUPFAM" id="SSF52768">
    <property type="entry name" value="Arginase/deacetylase"/>
    <property type="match status" value="1"/>
</dbReference>
<name>A0ABY8Q7U5_9RHOB</name>
<sequence>MSANSYDTGRLNLPFVGISTFGKRPYIDDWSKIDADIAILGAPFDFGTQFRAGARFGPRAVREASTLFSFGHAGAYDHEDDVTYMGADVRMVDIGDADIVHTDTEKSHANIEAGVRAILKAGALPVTIGGDHSINIPCIRAFDDQGPIHILQIDAHLDFVDVRHGVRHGHGNPMRRAAEKDYVTGITALGIRNVSSTTKEGYDAARAMGDDILSVRQIRKLGPEATAARIPEGARLYVTIDIDGFCPSIAPGTGTPSHGGFLYYEVLEILQQVAQRHDIVGIDLVEVAPDYDRDGTTAILAAQVLLNFLGFIFHARKQRA</sequence>
<accession>A0ABY8Q7U5</accession>
<dbReference type="PIRSF" id="PIRSF036979">
    <property type="entry name" value="Arginase"/>
    <property type="match status" value="1"/>
</dbReference>
<proteinExistence type="inferred from homology"/>
<dbReference type="InterPro" id="IPR020855">
    <property type="entry name" value="Ureohydrolase_Mn_BS"/>
</dbReference>
<keyword evidence="2" id="KW-0479">Metal-binding</keyword>
<keyword evidence="6" id="KW-1185">Reference proteome</keyword>
<dbReference type="Proteomes" id="UP001230978">
    <property type="component" value="Chromosome"/>
</dbReference>
<gene>
    <name evidence="5" type="primary">speB</name>
    <name evidence="5" type="ORF">QF092_03840</name>
</gene>
<keyword evidence="3 4" id="KW-0378">Hydrolase</keyword>
<dbReference type="GO" id="GO:0008783">
    <property type="term" value="F:agmatinase activity"/>
    <property type="evidence" value="ECO:0007669"/>
    <property type="project" value="UniProtKB-EC"/>
</dbReference>
<dbReference type="PROSITE" id="PS01053">
    <property type="entry name" value="ARGINASE_1"/>
    <property type="match status" value="1"/>
</dbReference>
<evidence type="ECO:0000256" key="2">
    <source>
        <dbReference type="ARBA" id="ARBA00022723"/>
    </source>
</evidence>
<dbReference type="PROSITE" id="PS51409">
    <property type="entry name" value="ARGINASE_2"/>
    <property type="match status" value="1"/>
</dbReference>
<dbReference type="Pfam" id="PF00491">
    <property type="entry name" value="Arginase"/>
    <property type="match status" value="1"/>
</dbReference>
<dbReference type="Gene3D" id="3.40.800.10">
    <property type="entry name" value="Ureohydrolase domain"/>
    <property type="match status" value="1"/>
</dbReference>
<dbReference type="NCBIfam" id="TIGR01230">
    <property type="entry name" value="agmatinase"/>
    <property type="match status" value="1"/>
</dbReference>
<dbReference type="PANTHER" id="PTHR11358:SF26">
    <property type="entry name" value="GUANIDINO ACID HYDROLASE, MITOCHONDRIAL"/>
    <property type="match status" value="1"/>
</dbReference>